<evidence type="ECO:0000256" key="3">
    <source>
        <dbReference type="ARBA" id="ARBA00001956"/>
    </source>
</evidence>
<keyword evidence="17" id="KW-0170">Cobalt</keyword>
<feature type="domain" description="Pterin-binding" evidence="22">
    <location>
        <begin position="319"/>
        <end position="562"/>
    </location>
</feature>
<dbReference type="GO" id="GO:0046653">
    <property type="term" value="P:tetrahydrofolate metabolic process"/>
    <property type="evidence" value="ECO:0007669"/>
    <property type="project" value="TreeGrafter"/>
</dbReference>
<evidence type="ECO:0000256" key="9">
    <source>
        <dbReference type="ARBA" id="ARBA00022603"/>
    </source>
</evidence>
<evidence type="ECO:0000256" key="15">
    <source>
        <dbReference type="ARBA" id="ARBA00022833"/>
    </source>
</evidence>
<dbReference type="PROSITE" id="PS51337">
    <property type="entry name" value="B12_BINDING_NTER"/>
    <property type="match status" value="1"/>
</dbReference>
<dbReference type="SUPFAM" id="SSF47644">
    <property type="entry name" value="Methionine synthase domain"/>
    <property type="match status" value="1"/>
</dbReference>
<dbReference type="Gene3D" id="3.40.50.280">
    <property type="entry name" value="Cobalamin-binding domain"/>
    <property type="match status" value="1"/>
</dbReference>
<dbReference type="InterPro" id="IPR036589">
    <property type="entry name" value="HCY_dom_sf"/>
</dbReference>
<dbReference type="SUPFAM" id="SSF51717">
    <property type="entry name" value="Dihydropteroate synthetase-like"/>
    <property type="match status" value="1"/>
</dbReference>
<evidence type="ECO:0000256" key="17">
    <source>
        <dbReference type="ARBA" id="ARBA00023285"/>
    </source>
</evidence>
<evidence type="ECO:0000256" key="18">
    <source>
        <dbReference type="ARBA" id="ARBA00025552"/>
    </source>
</evidence>
<dbReference type="PANTHER" id="PTHR45833">
    <property type="entry name" value="METHIONINE SYNTHASE"/>
    <property type="match status" value="1"/>
</dbReference>
<evidence type="ECO:0000259" key="24">
    <source>
        <dbReference type="PROSITE" id="PS51337"/>
    </source>
</evidence>
<evidence type="ECO:0000256" key="7">
    <source>
        <dbReference type="ARBA" id="ARBA00012032"/>
    </source>
</evidence>
<dbReference type="InterPro" id="IPR017215">
    <property type="entry name" value="MetH_bac"/>
</dbReference>
<dbReference type="PANTHER" id="PTHR45833:SF1">
    <property type="entry name" value="METHIONINE SYNTHASE"/>
    <property type="match status" value="1"/>
</dbReference>
<dbReference type="RefSeq" id="WP_149678964.1">
    <property type="nucleotide sequence ID" value="NZ_FQZP01000031.1"/>
</dbReference>
<keyword evidence="9 20" id="KW-0489">Methyltransferase</keyword>
<dbReference type="InterPro" id="IPR036594">
    <property type="entry name" value="Meth_synthase_dom"/>
</dbReference>
<dbReference type="NCBIfam" id="NF005719">
    <property type="entry name" value="PRK07535.1"/>
    <property type="match status" value="1"/>
</dbReference>
<keyword evidence="15 20" id="KW-0862">Zinc</keyword>
<dbReference type="GO" id="GO:0032259">
    <property type="term" value="P:methylation"/>
    <property type="evidence" value="ECO:0007669"/>
    <property type="project" value="UniProtKB-KW"/>
</dbReference>
<evidence type="ECO:0000256" key="12">
    <source>
        <dbReference type="ARBA" id="ARBA00022679"/>
    </source>
</evidence>
<dbReference type="GO" id="GO:0046872">
    <property type="term" value="F:metal ion binding"/>
    <property type="evidence" value="ECO:0007669"/>
    <property type="project" value="UniProtKB-KW"/>
</dbReference>
<evidence type="ECO:0000256" key="19">
    <source>
        <dbReference type="ARBA" id="ARBA00031040"/>
    </source>
</evidence>
<dbReference type="AlphaFoldDB" id="A0A1M6HCJ9"/>
<dbReference type="FunFam" id="3.40.50.280:FF:000003">
    <property type="entry name" value="Dimethylamine methyltransferase corrinoid protein"/>
    <property type="match status" value="1"/>
</dbReference>
<dbReference type="GO" id="GO:0005829">
    <property type="term" value="C:cytosol"/>
    <property type="evidence" value="ECO:0007669"/>
    <property type="project" value="TreeGrafter"/>
</dbReference>
<comment type="pathway">
    <text evidence="4">Amino-acid biosynthesis; L-methionine biosynthesis via de novo pathway; L-methionine from L-homocysteine (MetH route): step 1/1.</text>
</comment>
<keyword evidence="12 20" id="KW-0808">Transferase</keyword>
<dbReference type="PIRSF" id="PIRSF037472">
    <property type="entry name" value="DHPS_mtfrase"/>
    <property type="match status" value="1"/>
</dbReference>
<evidence type="ECO:0000256" key="4">
    <source>
        <dbReference type="ARBA" id="ARBA00005178"/>
    </source>
</evidence>
<gene>
    <name evidence="25" type="ORF">SAMN05444373_103121</name>
</gene>
<comment type="similarity">
    <text evidence="6">Belongs to the methylamine corrinoid protein family.</text>
</comment>
<dbReference type="Gene3D" id="3.20.20.20">
    <property type="entry name" value="Dihydropteroate synthase-like"/>
    <property type="match status" value="1"/>
</dbReference>
<feature type="domain" description="B12-binding" evidence="23">
    <location>
        <begin position="679"/>
        <end position="806"/>
    </location>
</feature>
<dbReference type="PROSITE" id="PS50972">
    <property type="entry name" value="PTERIN_BINDING"/>
    <property type="match status" value="1"/>
</dbReference>
<accession>A0A1M6HCJ9</accession>
<evidence type="ECO:0000256" key="16">
    <source>
        <dbReference type="ARBA" id="ARBA00023167"/>
    </source>
</evidence>
<dbReference type="EMBL" id="FQZP01000031">
    <property type="protein sequence ID" value="SHJ19886.1"/>
    <property type="molecule type" value="Genomic_DNA"/>
</dbReference>
<evidence type="ECO:0000256" key="20">
    <source>
        <dbReference type="PROSITE-ProRule" id="PRU00333"/>
    </source>
</evidence>
<dbReference type="PROSITE" id="PS50970">
    <property type="entry name" value="HCY"/>
    <property type="match status" value="1"/>
</dbReference>
<keyword evidence="14 20" id="KW-0479">Metal-binding</keyword>
<feature type="binding site" evidence="20">
    <location>
        <position position="273"/>
    </location>
    <ligand>
        <name>Zn(2+)</name>
        <dbReference type="ChEBI" id="CHEBI:29105"/>
    </ligand>
</feature>
<proteinExistence type="inferred from homology"/>
<dbReference type="OrthoDB" id="9803687at2"/>
<feature type="binding site" evidence="20">
    <location>
        <position position="274"/>
    </location>
    <ligand>
        <name>Zn(2+)</name>
        <dbReference type="ChEBI" id="CHEBI:29105"/>
    </ligand>
</feature>
<dbReference type="InterPro" id="IPR000489">
    <property type="entry name" value="Pterin-binding_dom"/>
</dbReference>
<dbReference type="InterPro" id="IPR003726">
    <property type="entry name" value="HCY_dom"/>
</dbReference>
<feature type="domain" description="Hcy-binding" evidence="21">
    <location>
        <begin position="3"/>
        <end position="288"/>
    </location>
</feature>
<protein>
    <recommendedName>
        <fullName evidence="8">Methionine synthase</fullName>
        <ecNumber evidence="7">2.1.1.13</ecNumber>
    </recommendedName>
    <alternativeName>
        <fullName evidence="19">5-methyltetrahydrofolate--homocysteine methyltransferase</fullName>
    </alternativeName>
</protein>
<dbReference type="GO" id="GO:0008705">
    <property type="term" value="F:methionine synthase activity"/>
    <property type="evidence" value="ECO:0007669"/>
    <property type="project" value="UniProtKB-EC"/>
</dbReference>
<dbReference type="Pfam" id="PF02310">
    <property type="entry name" value="B12-binding"/>
    <property type="match status" value="1"/>
</dbReference>
<dbReference type="Pfam" id="PF02574">
    <property type="entry name" value="S-methyl_trans"/>
    <property type="match status" value="1"/>
</dbReference>
<sequence length="806" mass="86877">MTRKDFRDFFDNGIVILDGATGTQLIKSGMPVEACPEKWAAENPEPLITVQKNYVEAGTQILYTFTMGGNAIKLAEYGLQSQTRELNRRLVEITREAAAGKALVAGDISSCGMLLEPYGEVSFEESLESYREQVRGLLEGGVDLFVIETMLDIQETRAALIAIRELCDLPVMVTMTFEDGMRTLMGTDPVTALVTLQSLGADAVGCNCSGGPAEMVDILKAMKPYARVPLIAKPNAGKPKLVDGKTVFNMDVDTFCSYVPLLIEAGANALGGCCGTAPEYIRKLSRIAQKFTPQKPVKPIFGMASSNRQTVLVHQDLPLTVIGERLNPTGKKFLREALIQNNMDKVAALAREQMEAGAALLDVNAGVPGLDETRVLVNMVRAVLDAVPLPLCLDSSSPEALEAALRIYPGRAVINSVSGEKVKLERILPLAAKYGAMFILLPIDDSGVPETAEERIRIIQKVYEAAKAYGFEKEDILVDGVVMTVATGGHAAGETLKVLKWCTDNGFNTVVGLSNVSFGLPARENINAAFLAMAVANGLSTAILNPNNQQLMDIKRASDVLKARDPGAQEYIRHYSSQETKNGQAAQPAKAKPTVYDAVLKGMSEEIADVVLTDLDKGILPQDIIDNSLIPAIQKVGELYEEKKYFLPQLIKGAEAMQKAMEVLEPYLEKGAVTGTGKKGRIVLATVKGDIHDIGKNIVALLLRNYGFDVLDLGKDVPADRIIQAAKDNNADIIGLSALMTTTMIEMPKVARMAAEAGLKVKIMVGGAVLDQEYARSFGAHYSKDAYSAVKLAESLMQGAESDICP</sequence>
<keyword evidence="26" id="KW-1185">Reference proteome</keyword>
<dbReference type="Pfam" id="PF00809">
    <property type="entry name" value="Pterin_bind"/>
    <property type="match status" value="1"/>
</dbReference>
<dbReference type="PROSITE" id="PS51332">
    <property type="entry name" value="B12_BINDING"/>
    <property type="match status" value="1"/>
</dbReference>
<dbReference type="UniPathway" id="UPA00051">
    <property type="reaction ID" value="UER00081"/>
</dbReference>
<evidence type="ECO:0000256" key="13">
    <source>
        <dbReference type="ARBA" id="ARBA00022691"/>
    </source>
</evidence>
<evidence type="ECO:0000256" key="14">
    <source>
        <dbReference type="ARBA" id="ARBA00022723"/>
    </source>
</evidence>
<evidence type="ECO:0000256" key="1">
    <source>
        <dbReference type="ARBA" id="ARBA00001700"/>
    </source>
</evidence>
<dbReference type="Proteomes" id="UP000324781">
    <property type="component" value="Unassembled WGS sequence"/>
</dbReference>
<reference evidence="25 26" key="1">
    <citation type="submission" date="2016-11" db="EMBL/GenBank/DDBJ databases">
        <authorList>
            <person name="Varghese N."/>
            <person name="Submissions S."/>
        </authorList>
    </citation>
    <scope>NUCLEOTIDE SEQUENCE [LARGE SCALE GENOMIC DNA]</scope>
    <source>
        <strain evidence="25 26">DSM 19027</strain>
    </source>
</reference>
<dbReference type="CDD" id="cd02070">
    <property type="entry name" value="corrinoid_protein_B12-BD"/>
    <property type="match status" value="1"/>
</dbReference>
<dbReference type="GO" id="GO:0050667">
    <property type="term" value="P:homocysteine metabolic process"/>
    <property type="evidence" value="ECO:0007669"/>
    <property type="project" value="TreeGrafter"/>
</dbReference>
<dbReference type="InterPro" id="IPR003759">
    <property type="entry name" value="Cbl-bd_cap"/>
</dbReference>
<feature type="binding site" evidence="20">
    <location>
        <position position="208"/>
    </location>
    <ligand>
        <name>Zn(2+)</name>
        <dbReference type="ChEBI" id="CHEBI:29105"/>
    </ligand>
</feature>
<keyword evidence="13" id="KW-0949">S-adenosyl-L-methionine</keyword>
<comment type="cofactor">
    <cofactor evidence="3">
        <name>methylcob(III)alamin</name>
        <dbReference type="ChEBI" id="CHEBI:28115"/>
    </cofactor>
</comment>
<comment type="similarity">
    <text evidence="5">Belongs to the vitamin-B12 dependent methionine synthase family.</text>
</comment>
<feature type="domain" description="B12-binding N-terminal" evidence="24">
    <location>
        <begin position="582"/>
        <end position="676"/>
    </location>
</feature>
<dbReference type="SUPFAM" id="SSF52242">
    <property type="entry name" value="Cobalamin (vitamin B12)-binding domain"/>
    <property type="match status" value="1"/>
</dbReference>
<dbReference type="InterPro" id="IPR006158">
    <property type="entry name" value="Cobalamin-bd"/>
</dbReference>
<organism evidence="25 26">
    <name type="scientific">Thermoclostridium caenicola</name>
    <dbReference type="NCBI Taxonomy" id="659425"/>
    <lineage>
        <taxon>Bacteria</taxon>
        <taxon>Bacillati</taxon>
        <taxon>Bacillota</taxon>
        <taxon>Clostridia</taxon>
        <taxon>Eubacteriales</taxon>
        <taxon>Oscillospiraceae</taxon>
        <taxon>Thermoclostridium</taxon>
    </lineage>
</organism>
<comment type="cofactor">
    <cofactor evidence="2 20">
        <name>Zn(2+)</name>
        <dbReference type="ChEBI" id="CHEBI:29105"/>
    </cofactor>
</comment>
<evidence type="ECO:0000313" key="26">
    <source>
        <dbReference type="Proteomes" id="UP000324781"/>
    </source>
</evidence>
<dbReference type="Gene3D" id="1.10.1240.10">
    <property type="entry name" value="Methionine synthase domain"/>
    <property type="match status" value="1"/>
</dbReference>
<comment type="function">
    <text evidence="18">Catalyzes the transfer of a methyl group from methyl-cobalamin to homocysteine, yielding enzyme-bound cob(I)alamin and methionine. Subsequently, remethylates the cofactor using methyltetrahydrofolate.</text>
</comment>
<evidence type="ECO:0000259" key="23">
    <source>
        <dbReference type="PROSITE" id="PS51332"/>
    </source>
</evidence>
<evidence type="ECO:0000313" key="25">
    <source>
        <dbReference type="EMBL" id="SHJ19886.1"/>
    </source>
</evidence>
<dbReference type="SUPFAM" id="SSF82282">
    <property type="entry name" value="Homocysteine S-methyltransferase"/>
    <property type="match status" value="1"/>
</dbReference>
<evidence type="ECO:0000256" key="2">
    <source>
        <dbReference type="ARBA" id="ARBA00001947"/>
    </source>
</evidence>
<name>A0A1M6HCJ9_9FIRM</name>
<evidence type="ECO:0000256" key="5">
    <source>
        <dbReference type="ARBA" id="ARBA00010398"/>
    </source>
</evidence>
<keyword evidence="11" id="KW-0846">Cobalamin</keyword>
<comment type="catalytic activity">
    <reaction evidence="1">
        <text>(6S)-5-methyl-5,6,7,8-tetrahydrofolate + L-homocysteine = (6S)-5,6,7,8-tetrahydrofolate + L-methionine</text>
        <dbReference type="Rhea" id="RHEA:11172"/>
        <dbReference type="ChEBI" id="CHEBI:18608"/>
        <dbReference type="ChEBI" id="CHEBI:57453"/>
        <dbReference type="ChEBI" id="CHEBI:57844"/>
        <dbReference type="ChEBI" id="CHEBI:58199"/>
        <dbReference type="EC" id="2.1.1.13"/>
    </reaction>
</comment>
<evidence type="ECO:0000256" key="6">
    <source>
        <dbReference type="ARBA" id="ARBA00010854"/>
    </source>
</evidence>
<dbReference type="GO" id="GO:0031419">
    <property type="term" value="F:cobalamin binding"/>
    <property type="evidence" value="ECO:0007669"/>
    <property type="project" value="UniProtKB-KW"/>
</dbReference>
<evidence type="ECO:0000256" key="8">
    <source>
        <dbReference type="ARBA" id="ARBA00013998"/>
    </source>
</evidence>
<dbReference type="SMART" id="SM01018">
    <property type="entry name" value="B12-binding_2"/>
    <property type="match status" value="1"/>
</dbReference>
<keyword evidence="16" id="KW-0486">Methionine biosynthesis</keyword>
<evidence type="ECO:0000256" key="11">
    <source>
        <dbReference type="ARBA" id="ARBA00022628"/>
    </source>
</evidence>
<dbReference type="InterPro" id="IPR011005">
    <property type="entry name" value="Dihydropteroate_synth-like_sf"/>
</dbReference>
<evidence type="ECO:0000259" key="21">
    <source>
        <dbReference type="PROSITE" id="PS50970"/>
    </source>
</evidence>
<dbReference type="InterPro" id="IPR050554">
    <property type="entry name" value="Met_Synthase/Corrinoid"/>
</dbReference>
<dbReference type="Pfam" id="PF02607">
    <property type="entry name" value="B12-binding_2"/>
    <property type="match status" value="1"/>
</dbReference>
<evidence type="ECO:0000256" key="10">
    <source>
        <dbReference type="ARBA" id="ARBA00022605"/>
    </source>
</evidence>
<dbReference type="InterPro" id="IPR036724">
    <property type="entry name" value="Cobalamin-bd_sf"/>
</dbReference>
<keyword evidence="10" id="KW-0028">Amino-acid biosynthesis</keyword>
<dbReference type="Gene3D" id="3.20.20.330">
    <property type="entry name" value="Homocysteine-binding-like domain"/>
    <property type="match status" value="1"/>
</dbReference>
<evidence type="ECO:0000259" key="22">
    <source>
        <dbReference type="PROSITE" id="PS50972"/>
    </source>
</evidence>
<dbReference type="EC" id="2.1.1.13" evidence="7"/>